<comment type="caution">
    <text evidence="4">The sequence shown here is derived from an EMBL/GenBank/DDBJ whole genome shotgun (WGS) entry which is preliminary data.</text>
</comment>
<evidence type="ECO:0000256" key="1">
    <source>
        <dbReference type="ARBA" id="ARBA00022614"/>
    </source>
</evidence>
<name>A0A9D4EYD5_DREPO</name>
<reference evidence="4" key="1">
    <citation type="journal article" date="2019" name="bioRxiv">
        <title>The Genome of the Zebra Mussel, Dreissena polymorpha: A Resource for Invasive Species Research.</title>
        <authorList>
            <person name="McCartney M.A."/>
            <person name="Auch B."/>
            <person name="Kono T."/>
            <person name="Mallez S."/>
            <person name="Zhang Y."/>
            <person name="Obille A."/>
            <person name="Becker A."/>
            <person name="Abrahante J.E."/>
            <person name="Garbe J."/>
            <person name="Badalamenti J.P."/>
            <person name="Herman A."/>
            <person name="Mangelson H."/>
            <person name="Liachko I."/>
            <person name="Sullivan S."/>
            <person name="Sone E.D."/>
            <person name="Koren S."/>
            <person name="Silverstein K.A.T."/>
            <person name="Beckman K.B."/>
            <person name="Gohl D.M."/>
        </authorList>
    </citation>
    <scope>NUCLEOTIDE SEQUENCE</scope>
    <source>
        <strain evidence="4">Duluth1</strain>
        <tissue evidence="4">Whole animal</tissue>
    </source>
</reference>
<dbReference type="InterPro" id="IPR000483">
    <property type="entry name" value="Cys-rich_flank_reg_C"/>
</dbReference>
<dbReference type="Gene3D" id="3.80.10.10">
    <property type="entry name" value="Ribonuclease Inhibitor"/>
    <property type="match status" value="1"/>
</dbReference>
<feature type="domain" description="LRRCT" evidence="3">
    <location>
        <begin position="10"/>
        <end position="56"/>
    </location>
</feature>
<evidence type="ECO:0000259" key="3">
    <source>
        <dbReference type="SMART" id="SM00082"/>
    </source>
</evidence>
<gene>
    <name evidence="4" type="ORF">DPMN_164330</name>
</gene>
<reference evidence="4" key="2">
    <citation type="submission" date="2020-11" db="EMBL/GenBank/DDBJ databases">
        <authorList>
            <person name="McCartney M.A."/>
            <person name="Auch B."/>
            <person name="Kono T."/>
            <person name="Mallez S."/>
            <person name="Becker A."/>
            <person name="Gohl D.M."/>
            <person name="Silverstein K.A.T."/>
            <person name="Koren S."/>
            <person name="Bechman K.B."/>
            <person name="Herman A."/>
            <person name="Abrahante J.E."/>
            <person name="Garbe J."/>
        </authorList>
    </citation>
    <scope>NUCLEOTIDE SEQUENCE</scope>
    <source>
        <strain evidence="4">Duluth1</strain>
        <tissue evidence="4">Whole animal</tissue>
    </source>
</reference>
<proteinExistence type="predicted"/>
<evidence type="ECO:0000313" key="4">
    <source>
        <dbReference type="EMBL" id="KAH3786225.1"/>
    </source>
</evidence>
<keyword evidence="5" id="KW-1185">Reference proteome</keyword>
<evidence type="ECO:0000313" key="5">
    <source>
        <dbReference type="Proteomes" id="UP000828390"/>
    </source>
</evidence>
<dbReference type="AlphaFoldDB" id="A0A9D4EYD5"/>
<dbReference type="SMART" id="SM00082">
    <property type="entry name" value="LRRCT"/>
    <property type="match status" value="1"/>
</dbReference>
<accession>A0A9D4EYD5</accession>
<organism evidence="4 5">
    <name type="scientific">Dreissena polymorpha</name>
    <name type="common">Zebra mussel</name>
    <name type="synonym">Mytilus polymorpha</name>
    <dbReference type="NCBI Taxonomy" id="45954"/>
    <lineage>
        <taxon>Eukaryota</taxon>
        <taxon>Metazoa</taxon>
        <taxon>Spiralia</taxon>
        <taxon>Lophotrochozoa</taxon>
        <taxon>Mollusca</taxon>
        <taxon>Bivalvia</taxon>
        <taxon>Autobranchia</taxon>
        <taxon>Heteroconchia</taxon>
        <taxon>Euheterodonta</taxon>
        <taxon>Imparidentia</taxon>
        <taxon>Neoheterodontei</taxon>
        <taxon>Myida</taxon>
        <taxon>Dreissenoidea</taxon>
        <taxon>Dreissenidae</taxon>
        <taxon>Dreissena</taxon>
    </lineage>
</organism>
<protein>
    <recommendedName>
        <fullName evidence="3">LRRCT domain-containing protein</fullName>
    </recommendedName>
</protein>
<dbReference type="Proteomes" id="UP000828390">
    <property type="component" value="Unassembled WGS sequence"/>
</dbReference>
<keyword evidence="2" id="KW-0732">Signal</keyword>
<keyword evidence="1" id="KW-0433">Leucine-rich repeat</keyword>
<dbReference type="InterPro" id="IPR032675">
    <property type="entry name" value="LRR_dom_sf"/>
</dbReference>
<sequence length="65" mass="7126">MLFNSYLDKNPLICDCQLIEIVQGGQPKLTSAKCNEPAHLKGFSISNVLRADLNCSTQTDGRCIV</sequence>
<evidence type="ECO:0000256" key="2">
    <source>
        <dbReference type="ARBA" id="ARBA00022729"/>
    </source>
</evidence>
<dbReference type="EMBL" id="JAIWYP010000008">
    <property type="protein sequence ID" value="KAH3786225.1"/>
    <property type="molecule type" value="Genomic_DNA"/>
</dbReference>